<sequence length="136" mass="14316">MFDELLHGRLPPDLPAWAPYAAGAALLALGYGLWRLCRKIVRLGFFVIYAAVGVGFTAALSTIAIGRPAPLPMLLGGGLVFSVAVMAIRSKIMRTVTTLALLVAGYFAARTWMPSQRPSTGVKPGIGRPSPSLPPG</sequence>
<feature type="transmembrane region" description="Helical" evidence="2">
    <location>
        <begin position="46"/>
        <end position="65"/>
    </location>
</feature>
<evidence type="ECO:0000256" key="2">
    <source>
        <dbReference type="SAM" id="Phobius"/>
    </source>
</evidence>
<gene>
    <name evidence="3" type="ORF">HYR64_09425</name>
</gene>
<keyword evidence="2" id="KW-0472">Membrane</keyword>
<organism evidence="3 4">
    <name type="scientific">Fimbriimonas ginsengisoli</name>
    <dbReference type="NCBI Taxonomy" id="1005039"/>
    <lineage>
        <taxon>Bacteria</taxon>
        <taxon>Bacillati</taxon>
        <taxon>Armatimonadota</taxon>
        <taxon>Fimbriimonadia</taxon>
        <taxon>Fimbriimonadales</taxon>
        <taxon>Fimbriimonadaceae</taxon>
        <taxon>Fimbriimonas</taxon>
    </lineage>
</organism>
<dbReference type="AlphaFoldDB" id="A0A931LWX0"/>
<reference evidence="3" key="1">
    <citation type="submission" date="2020-07" db="EMBL/GenBank/DDBJ databases">
        <title>Huge and variable diversity of episymbiotic CPR bacteria and DPANN archaea in groundwater ecosystems.</title>
        <authorList>
            <person name="He C.Y."/>
            <person name="Keren R."/>
            <person name="Whittaker M."/>
            <person name="Farag I.F."/>
            <person name="Doudna J."/>
            <person name="Cate J.H.D."/>
            <person name="Banfield J.F."/>
        </authorList>
    </citation>
    <scope>NUCLEOTIDE SEQUENCE</scope>
    <source>
        <strain evidence="3">NC_groundwater_17_Pr7_B-0.1um_64_12</strain>
    </source>
</reference>
<proteinExistence type="predicted"/>
<comment type="caution">
    <text evidence="3">The sequence shown here is derived from an EMBL/GenBank/DDBJ whole genome shotgun (WGS) entry which is preliminary data.</text>
</comment>
<dbReference type="EMBL" id="JACOSL010000059">
    <property type="protein sequence ID" value="MBI1757311.1"/>
    <property type="molecule type" value="Genomic_DNA"/>
</dbReference>
<evidence type="ECO:0000313" key="3">
    <source>
        <dbReference type="EMBL" id="MBI1757311.1"/>
    </source>
</evidence>
<feature type="transmembrane region" description="Helical" evidence="2">
    <location>
        <begin position="71"/>
        <end position="88"/>
    </location>
</feature>
<accession>A0A931LWX0</accession>
<feature type="transmembrane region" description="Helical" evidence="2">
    <location>
        <begin position="16"/>
        <end position="34"/>
    </location>
</feature>
<evidence type="ECO:0000256" key="1">
    <source>
        <dbReference type="SAM" id="MobiDB-lite"/>
    </source>
</evidence>
<protein>
    <submittedName>
        <fullName evidence="3">Uncharacterized protein</fullName>
    </submittedName>
</protein>
<evidence type="ECO:0000313" key="4">
    <source>
        <dbReference type="Proteomes" id="UP000727962"/>
    </source>
</evidence>
<keyword evidence="2" id="KW-1133">Transmembrane helix</keyword>
<name>A0A931LWX0_FIMGI</name>
<feature type="region of interest" description="Disordered" evidence="1">
    <location>
        <begin position="116"/>
        <end position="136"/>
    </location>
</feature>
<keyword evidence="2" id="KW-0812">Transmembrane</keyword>
<dbReference type="Proteomes" id="UP000727962">
    <property type="component" value="Unassembled WGS sequence"/>
</dbReference>